<evidence type="ECO:0000313" key="2">
    <source>
        <dbReference type="Proteomes" id="UP000186015"/>
    </source>
</evidence>
<proteinExistence type="predicted"/>
<evidence type="ECO:0000313" key="1">
    <source>
        <dbReference type="EMBL" id="SEL12501.1"/>
    </source>
</evidence>
<protein>
    <submittedName>
        <fullName evidence="1">Uncharacterized protein</fullName>
    </submittedName>
</protein>
<accession>A0A1H7MN12</accession>
<dbReference type="Proteomes" id="UP000186015">
    <property type="component" value="Unassembled WGS sequence"/>
</dbReference>
<organism evidence="1 2">
    <name type="scientific">Ruminococcus albus</name>
    <dbReference type="NCBI Taxonomy" id="1264"/>
    <lineage>
        <taxon>Bacteria</taxon>
        <taxon>Bacillati</taxon>
        <taxon>Bacillota</taxon>
        <taxon>Clostridia</taxon>
        <taxon>Eubacteriales</taxon>
        <taxon>Oscillospiraceae</taxon>
        <taxon>Ruminococcus</taxon>
    </lineage>
</organism>
<dbReference type="EMBL" id="FOAT01000012">
    <property type="protein sequence ID" value="SEL12501.1"/>
    <property type="molecule type" value="Genomic_DNA"/>
</dbReference>
<dbReference type="RefSeq" id="WP_074834269.1">
    <property type="nucleotide sequence ID" value="NZ_FOAT01000012.1"/>
</dbReference>
<sequence>MQITDREKFRQQLSEYYARDIEGLNDEDLIAEALASIEAVFSHMYEDDVLERSRPYAVSYLALCAAQELLSKK</sequence>
<gene>
    <name evidence="1" type="ORF">SAMN05216469_11261</name>
</gene>
<reference evidence="1 2" key="1">
    <citation type="submission" date="2016-10" db="EMBL/GenBank/DDBJ databases">
        <authorList>
            <person name="de Groot N.N."/>
        </authorList>
    </citation>
    <scope>NUCLEOTIDE SEQUENCE [LARGE SCALE GENOMIC DNA]</scope>
    <source>
        <strain evidence="1 2">KH2T6</strain>
    </source>
</reference>
<dbReference type="AlphaFoldDB" id="A0A1H7MN12"/>
<name>A0A1H7MN12_RUMAL</name>